<gene>
    <name evidence="9" type="ORF">IMCC12053_2908</name>
    <name evidence="8" type="ORF">IMCC12053_45</name>
</gene>
<evidence type="ECO:0000259" key="6">
    <source>
        <dbReference type="PROSITE" id="PS51898"/>
    </source>
</evidence>
<evidence type="ECO:0000256" key="4">
    <source>
        <dbReference type="ARBA" id="ARBA00023172"/>
    </source>
</evidence>
<keyword evidence="3 5" id="KW-0238">DNA-binding</keyword>
<reference evidence="9 10" key="1">
    <citation type="submission" date="2015-05" db="EMBL/GenBank/DDBJ databases">
        <authorList>
            <person name="Wang D.B."/>
            <person name="Wang M."/>
        </authorList>
    </citation>
    <scope>NUCLEOTIDE SEQUENCE [LARGE SCALE GENOMIC DNA]</scope>
    <source>
        <strain evidence="9 10">IMCC 12053</strain>
    </source>
</reference>
<dbReference type="InterPro" id="IPR013762">
    <property type="entry name" value="Integrase-like_cat_sf"/>
</dbReference>
<dbReference type="OrthoDB" id="9801717at2"/>
<dbReference type="KEGG" id="cmar:IMCC12053_2908"/>
<feature type="domain" description="Tyr recombinase" evidence="6">
    <location>
        <begin position="102"/>
        <end position="277"/>
    </location>
</feature>
<evidence type="ECO:0000313" key="8">
    <source>
        <dbReference type="EMBL" id="ALI53995.1"/>
    </source>
</evidence>
<dbReference type="Proteomes" id="UP000064920">
    <property type="component" value="Chromosome"/>
</dbReference>
<dbReference type="PATRIC" id="fig|1397108.4.peg.2979"/>
<dbReference type="GO" id="GO:0003677">
    <property type="term" value="F:DNA binding"/>
    <property type="evidence" value="ECO:0007669"/>
    <property type="project" value="UniProtKB-UniRule"/>
</dbReference>
<evidence type="ECO:0000256" key="5">
    <source>
        <dbReference type="PROSITE-ProRule" id="PRU01248"/>
    </source>
</evidence>
<dbReference type="Pfam" id="PF00589">
    <property type="entry name" value="Phage_integrase"/>
    <property type="match status" value="1"/>
</dbReference>
<name>A0A0P0A218_9RHOB</name>
<evidence type="ECO:0000313" key="10">
    <source>
        <dbReference type="Proteomes" id="UP000064920"/>
    </source>
</evidence>
<dbReference type="Gene3D" id="1.10.443.10">
    <property type="entry name" value="Intergrase catalytic core"/>
    <property type="match status" value="1"/>
</dbReference>
<evidence type="ECO:0000256" key="2">
    <source>
        <dbReference type="ARBA" id="ARBA00022908"/>
    </source>
</evidence>
<dbReference type="RefSeq" id="WP_062214601.1">
    <property type="nucleotide sequence ID" value="NZ_CP012023.1"/>
</dbReference>
<dbReference type="InterPro" id="IPR002104">
    <property type="entry name" value="Integrase_catalytic"/>
</dbReference>
<keyword evidence="4" id="KW-0233">DNA recombination</keyword>
<dbReference type="PROSITE" id="PS51900">
    <property type="entry name" value="CB"/>
    <property type="match status" value="1"/>
</dbReference>
<dbReference type="InterPro" id="IPR044068">
    <property type="entry name" value="CB"/>
</dbReference>
<evidence type="ECO:0000256" key="1">
    <source>
        <dbReference type="ARBA" id="ARBA00008857"/>
    </source>
</evidence>
<evidence type="ECO:0000256" key="3">
    <source>
        <dbReference type="ARBA" id="ARBA00023125"/>
    </source>
</evidence>
<dbReference type="KEGG" id="cmar:IMCC12053_45"/>
<dbReference type="GO" id="GO:0015074">
    <property type="term" value="P:DNA integration"/>
    <property type="evidence" value="ECO:0007669"/>
    <property type="project" value="UniProtKB-KW"/>
</dbReference>
<sequence length="295" mass="33405">MVSERTTPLRERMIEDMRIRGLGHQSQRSHIRAVKDFAAFLGHSPDTATREELRAYQLHMTDTEVTPSVYNARITALRFFFSMTCGRDEMKKYMQFRTEPRKLPAVLSVEEVSELLAVAPGPGLKYRAALSISYGAGLRASEVCNLTTGDIDSDRMLIHVVQGKGRKDRKVMLSPGLLDLLRDYWCEARPEGWMFPGKPKINPISPRQLNRAFTSAKRMAGINRPATLHTLRHSFATHLLEAGTDVRVIQVLLGHAKLTTTAQYTKVATKMIRDTTSPFEALKQLNLQTRKTRPR</sequence>
<comment type="similarity">
    <text evidence="1">Belongs to the 'phage' integrase family.</text>
</comment>
<dbReference type="PANTHER" id="PTHR30349">
    <property type="entry name" value="PHAGE INTEGRASE-RELATED"/>
    <property type="match status" value="1"/>
</dbReference>
<dbReference type="InterPro" id="IPR004107">
    <property type="entry name" value="Integrase_SAM-like_N"/>
</dbReference>
<dbReference type="EMBL" id="CP012023">
    <property type="protein sequence ID" value="ALI56855.1"/>
    <property type="molecule type" value="Genomic_DNA"/>
</dbReference>
<keyword evidence="2" id="KW-0229">DNA integration</keyword>
<dbReference type="Pfam" id="PF13495">
    <property type="entry name" value="Phage_int_SAM_4"/>
    <property type="match status" value="1"/>
</dbReference>
<organism evidence="9 10">
    <name type="scientific">Celeribacter marinus</name>
    <dbReference type="NCBI Taxonomy" id="1397108"/>
    <lineage>
        <taxon>Bacteria</taxon>
        <taxon>Pseudomonadati</taxon>
        <taxon>Pseudomonadota</taxon>
        <taxon>Alphaproteobacteria</taxon>
        <taxon>Rhodobacterales</taxon>
        <taxon>Roseobacteraceae</taxon>
        <taxon>Celeribacter</taxon>
    </lineage>
</organism>
<dbReference type="InterPro" id="IPR050090">
    <property type="entry name" value="Tyrosine_recombinase_XerCD"/>
</dbReference>
<protein>
    <submittedName>
        <fullName evidence="9">Mobile element protein</fullName>
    </submittedName>
</protein>
<keyword evidence="10" id="KW-1185">Reference proteome</keyword>
<dbReference type="EMBL" id="CP012023">
    <property type="protein sequence ID" value="ALI53995.1"/>
    <property type="molecule type" value="Genomic_DNA"/>
</dbReference>
<dbReference type="PANTHER" id="PTHR30349:SF64">
    <property type="entry name" value="PROPHAGE INTEGRASE INTD-RELATED"/>
    <property type="match status" value="1"/>
</dbReference>
<dbReference type="InterPro" id="IPR010998">
    <property type="entry name" value="Integrase_recombinase_N"/>
</dbReference>
<dbReference type="PROSITE" id="PS51898">
    <property type="entry name" value="TYR_RECOMBINASE"/>
    <property type="match status" value="1"/>
</dbReference>
<dbReference type="GO" id="GO:0006310">
    <property type="term" value="P:DNA recombination"/>
    <property type="evidence" value="ECO:0007669"/>
    <property type="project" value="UniProtKB-KW"/>
</dbReference>
<dbReference type="STRING" id="1397108.IMCC12053_2908"/>
<proteinExistence type="inferred from homology"/>
<dbReference type="AlphaFoldDB" id="A0A0P0A218"/>
<feature type="domain" description="Core-binding (CB)" evidence="7">
    <location>
        <begin position="4"/>
        <end position="85"/>
    </location>
</feature>
<dbReference type="InterPro" id="IPR011010">
    <property type="entry name" value="DNA_brk_join_enz"/>
</dbReference>
<dbReference type="SUPFAM" id="SSF56349">
    <property type="entry name" value="DNA breaking-rejoining enzymes"/>
    <property type="match status" value="1"/>
</dbReference>
<accession>A0A0P0A218</accession>
<dbReference type="Gene3D" id="1.10.150.130">
    <property type="match status" value="1"/>
</dbReference>
<evidence type="ECO:0000259" key="7">
    <source>
        <dbReference type="PROSITE" id="PS51900"/>
    </source>
</evidence>
<evidence type="ECO:0000313" key="9">
    <source>
        <dbReference type="EMBL" id="ALI56855.1"/>
    </source>
</evidence>